<feature type="repeat" description="TPR" evidence="3">
    <location>
        <begin position="695"/>
        <end position="728"/>
    </location>
</feature>
<feature type="repeat" description="TPR" evidence="3">
    <location>
        <begin position="175"/>
        <end position="208"/>
    </location>
</feature>
<dbReference type="EMBL" id="CABPRJ010001015">
    <property type="protein sequence ID" value="VVC34791.1"/>
    <property type="molecule type" value="Genomic_DNA"/>
</dbReference>
<dbReference type="SUPFAM" id="SSF48452">
    <property type="entry name" value="TPR-like"/>
    <property type="match status" value="1"/>
</dbReference>
<keyword evidence="1" id="KW-0677">Repeat</keyword>
<dbReference type="PANTHER" id="PTHR14027:SF2">
    <property type="entry name" value="RNA POLYMERASE-ASSOCIATED PROTEIN CTR9 HOMOLOG"/>
    <property type="match status" value="1"/>
</dbReference>
<sequence length="1047" mass="119873">MPEYEEVLCILKSEKSNLNLWVDLALAYYKNGNPNALIRLLEMSRSNASLEYKDSDKDQMRALDMLGTYYVQTATQEKDKGKRRELHIKATHLYSTADKIMMYDTNHVLCRAFFCLAEGNKIEQADAQFNFVLNQSVNNVPAQLGKANIAYNRKEYKEALTYYKKALRINPQCPADVRLGMAHCFLKLGNEEKARLAFERALKLDSKCVGALVGLAIIKLNGENPGNIKLGTTMLSKAYNIDPNNPMVLNHLANHFFFKKEYAKTKLLAERALLNTENEAMRAESCYHMARVFHVQADNQKAFQYYYQATQFASTTFVLPHYGLGQMYIHGGDMENAVQCFEKVLRAQPNNYESMKILSSLYASSNNQQKREIAKSHLMKITERFPEDIEAWIELAQILEQSDLCGSLSAYDKALDLIHKSGQCIIPPVLLNNVAALNFRLGNLDESRTKLEESLTASKEMILANPTEHESCISITITYNLARLLEAQCQFQKAKTLYKDILKEHPNYIDCYLRLGCMARDRNQIYEASDWFKEALRIDNEHPNAWTLLGNLHFSKMEWGPSQKKFERILRNPSTINDPYALISMGNIWMQTLYQPTSDRDKKMKNLELALQFYSKVLKSDPKNIWAANGIGCVVAHKNYIAEAKDIFAQVRESTDDFCDVWLNIAHIYTEQKQYINAIQMYENCMKKFFKHDNIEVLQYLGRAYIKAGKFTEAKFTYLKAQRVAPQNPVILYNIAFVLKLLASKILKDEKSNLNDVLQAVNNLELSHRYFLHLSNTGDRMRYDVTTAGLEATRCQDLLSQAQYHVARARKMDNEERETRLKQEIEREATRVKHAEEHNKTLKQLEKQKEQMLLKRQEIIEKTKIAKILLEPVREKRKIKRHTNNAPDSDESVSSDPDDNRSSRSSEPNKSIKSGKDKEDKKNKPTKRPRESLASSKSGSDRPANKKPRSLKIKEKVNMLPSKQKMRIVSKAIISTSENDSSDSDVKKRIMGQYTSRTKSGSPISKSSSSKSDFRRSGPKSRSASGSCLKSNSRSDNRSQSSSRSSS</sequence>
<feature type="compositionally biased region" description="Polar residues" evidence="5">
    <location>
        <begin position="1020"/>
        <end position="1030"/>
    </location>
</feature>
<dbReference type="Pfam" id="PF13181">
    <property type="entry name" value="TPR_8"/>
    <property type="match status" value="3"/>
</dbReference>
<feature type="compositionally biased region" description="Low complexity" evidence="5">
    <location>
        <begin position="1031"/>
        <end position="1047"/>
    </location>
</feature>
<gene>
    <name evidence="6" type="ORF">CINCED_3A002473</name>
</gene>
<feature type="repeat" description="TPR" evidence="3">
    <location>
        <begin position="318"/>
        <end position="351"/>
    </location>
</feature>
<feature type="repeat" description="TPR" evidence="3">
    <location>
        <begin position="140"/>
        <end position="173"/>
    </location>
</feature>
<evidence type="ECO:0000256" key="4">
    <source>
        <dbReference type="SAM" id="Coils"/>
    </source>
</evidence>
<dbReference type="InterPro" id="IPR006597">
    <property type="entry name" value="Sel1-like"/>
</dbReference>
<dbReference type="SUPFAM" id="SSF81901">
    <property type="entry name" value="HCP-like"/>
    <property type="match status" value="2"/>
</dbReference>
<dbReference type="GO" id="GO:0006355">
    <property type="term" value="P:regulation of DNA-templated transcription"/>
    <property type="evidence" value="ECO:0007669"/>
    <property type="project" value="InterPro"/>
</dbReference>
<feature type="coiled-coil region" evidence="4">
    <location>
        <begin position="835"/>
        <end position="862"/>
    </location>
</feature>
<evidence type="ECO:0000256" key="3">
    <source>
        <dbReference type="PROSITE-ProRule" id="PRU00339"/>
    </source>
</evidence>
<reference evidence="6 7" key="1">
    <citation type="submission" date="2019-08" db="EMBL/GenBank/DDBJ databases">
        <authorList>
            <person name="Alioto T."/>
            <person name="Alioto T."/>
            <person name="Gomez Garrido J."/>
        </authorList>
    </citation>
    <scope>NUCLEOTIDE SEQUENCE [LARGE SCALE GENOMIC DNA]</scope>
</reference>
<dbReference type="PROSITE" id="PS50005">
    <property type="entry name" value="TPR"/>
    <property type="match status" value="5"/>
</dbReference>
<dbReference type="SMART" id="SM00671">
    <property type="entry name" value="SEL1"/>
    <property type="match status" value="4"/>
</dbReference>
<dbReference type="SMART" id="SM00028">
    <property type="entry name" value="TPR"/>
    <property type="match status" value="12"/>
</dbReference>
<evidence type="ECO:0000256" key="1">
    <source>
        <dbReference type="ARBA" id="ARBA00022737"/>
    </source>
</evidence>
<feature type="repeat" description="TPR" evidence="3">
    <location>
        <begin position="509"/>
        <end position="542"/>
    </location>
</feature>
<feature type="compositionally biased region" description="Low complexity" evidence="5">
    <location>
        <begin position="996"/>
        <end position="1011"/>
    </location>
</feature>
<proteinExistence type="predicted"/>
<dbReference type="InterPro" id="IPR019734">
    <property type="entry name" value="TPR_rpt"/>
</dbReference>
<dbReference type="Pfam" id="PF14559">
    <property type="entry name" value="TPR_19"/>
    <property type="match status" value="1"/>
</dbReference>
<accession>A0A5E4MZ98</accession>
<dbReference type="Gene3D" id="1.25.40.10">
    <property type="entry name" value="Tetratricopeptide repeat domain"/>
    <property type="match status" value="3"/>
</dbReference>
<feature type="compositionally biased region" description="Basic and acidic residues" evidence="5">
    <location>
        <begin position="914"/>
        <end position="931"/>
    </location>
</feature>
<keyword evidence="4" id="KW-0175">Coiled coil</keyword>
<dbReference type="GO" id="GO:0000993">
    <property type="term" value="F:RNA polymerase II complex binding"/>
    <property type="evidence" value="ECO:0007669"/>
    <property type="project" value="TreeGrafter"/>
</dbReference>
<dbReference type="Pfam" id="PF13174">
    <property type="entry name" value="TPR_6"/>
    <property type="match status" value="1"/>
</dbReference>
<dbReference type="FunFam" id="1.25.40.10:FF:000322">
    <property type="entry name" value="RNA polymerase-associated protein CTR9 homolog"/>
    <property type="match status" value="1"/>
</dbReference>
<organism evidence="6 7">
    <name type="scientific">Cinara cedri</name>
    <dbReference type="NCBI Taxonomy" id="506608"/>
    <lineage>
        <taxon>Eukaryota</taxon>
        <taxon>Metazoa</taxon>
        <taxon>Ecdysozoa</taxon>
        <taxon>Arthropoda</taxon>
        <taxon>Hexapoda</taxon>
        <taxon>Insecta</taxon>
        <taxon>Pterygota</taxon>
        <taxon>Neoptera</taxon>
        <taxon>Paraneoptera</taxon>
        <taxon>Hemiptera</taxon>
        <taxon>Sternorrhyncha</taxon>
        <taxon>Aphidomorpha</taxon>
        <taxon>Aphidoidea</taxon>
        <taxon>Aphididae</taxon>
        <taxon>Lachninae</taxon>
        <taxon>Cinara</taxon>
    </lineage>
</organism>
<dbReference type="PANTHER" id="PTHR14027">
    <property type="entry name" value="RNA POLYMERASE-ASSOCIATED PROTEIN CTR9"/>
    <property type="match status" value="1"/>
</dbReference>
<keyword evidence="7" id="KW-1185">Reference proteome</keyword>
<keyword evidence="2 3" id="KW-0802">TPR repeat</keyword>
<dbReference type="InterPro" id="IPR031101">
    <property type="entry name" value="Ctr9"/>
</dbReference>
<evidence type="ECO:0000256" key="2">
    <source>
        <dbReference type="ARBA" id="ARBA00022803"/>
    </source>
</evidence>
<feature type="region of interest" description="Disordered" evidence="5">
    <location>
        <begin position="879"/>
        <end position="1047"/>
    </location>
</feature>
<feature type="compositionally biased region" description="Acidic residues" evidence="5">
    <location>
        <begin position="888"/>
        <end position="897"/>
    </location>
</feature>
<evidence type="ECO:0000313" key="7">
    <source>
        <dbReference type="Proteomes" id="UP000325440"/>
    </source>
</evidence>
<dbReference type="OrthoDB" id="343875at2759"/>
<dbReference type="Proteomes" id="UP000325440">
    <property type="component" value="Unassembled WGS sequence"/>
</dbReference>
<name>A0A5E4MZ98_9HEMI</name>
<dbReference type="GO" id="GO:0006368">
    <property type="term" value="P:transcription elongation by RNA polymerase II"/>
    <property type="evidence" value="ECO:0007669"/>
    <property type="project" value="TreeGrafter"/>
</dbReference>
<dbReference type="InterPro" id="IPR011990">
    <property type="entry name" value="TPR-like_helical_dom_sf"/>
</dbReference>
<dbReference type="FunFam" id="1.25.40.10:FF:000289">
    <property type="entry name" value="RNA polymerase-associated protein CTR9 homolog"/>
    <property type="match status" value="1"/>
</dbReference>
<evidence type="ECO:0000256" key="5">
    <source>
        <dbReference type="SAM" id="MobiDB-lite"/>
    </source>
</evidence>
<dbReference type="AlphaFoldDB" id="A0A5E4MZ98"/>
<dbReference type="GO" id="GO:0016593">
    <property type="term" value="C:Cdc73/Paf1 complex"/>
    <property type="evidence" value="ECO:0007669"/>
    <property type="project" value="TreeGrafter"/>
</dbReference>
<protein>
    <submittedName>
        <fullName evidence="6">Tetratricopeptide repeat,Tetratricopeptide repeat-containing domain,Sel1-like</fullName>
    </submittedName>
</protein>
<evidence type="ECO:0000313" key="6">
    <source>
        <dbReference type="EMBL" id="VVC34791.1"/>
    </source>
</evidence>